<dbReference type="InterPro" id="IPR043736">
    <property type="entry name" value="DUF5681"/>
</dbReference>
<feature type="domain" description="DUF5681" evidence="2">
    <location>
        <begin position="20"/>
        <end position="110"/>
    </location>
</feature>
<proteinExistence type="predicted"/>
<dbReference type="EMBL" id="JBHSDR010000003">
    <property type="protein sequence ID" value="MFC4293544.1"/>
    <property type="molecule type" value="Genomic_DNA"/>
</dbReference>
<evidence type="ECO:0000313" key="4">
    <source>
        <dbReference type="Proteomes" id="UP001595828"/>
    </source>
</evidence>
<reference evidence="4" key="1">
    <citation type="journal article" date="2019" name="Int. J. Syst. Evol. Microbiol.">
        <title>The Global Catalogue of Microorganisms (GCM) 10K type strain sequencing project: providing services to taxonomists for standard genome sequencing and annotation.</title>
        <authorList>
            <consortium name="The Broad Institute Genomics Platform"/>
            <consortium name="The Broad Institute Genome Sequencing Center for Infectious Disease"/>
            <person name="Wu L."/>
            <person name="Ma J."/>
        </authorList>
    </citation>
    <scope>NUCLEOTIDE SEQUENCE [LARGE SCALE GENOMIC DNA]</scope>
    <source>
        <strain evidence="4">CGMCC 1.12989</strain>
    </source>
</reference>
<dbReference type="Proteomes" id="UP001595828">
    <property type="component" value="Unassembled WGS sequence"/>
</dbReference>
<evidence type="ECO:0000313" key="3">
    <source>
        <dbReference type="EMBL" id="MFC4293544.1"/>
    </source>
</evidence>
<keyword evidence="4" id="KW-1185">Reference proteome</keyword>
<sequence length="268" mass="31015">MNDEQLPVPYQVGYGKPPADHKFQKGRSGNPNGRPRRKKPKPAEVDTGFGRKAAEEFLRMEAYRTVTIREGDQVLELPAIQAVFRAMGVAAMKGNRFVQKTLAEMVTKMEADHHATKFELFSTMFDYKHKWDEEIERCRLAGLPEPQPVPHPDDVILDPNTGDVKFLGPKTKEEKQRLDHALARRDEAQKLVSEFASKHRHARDPSRQAFWLEEWHYEQRMFDIINDVVGPRYKAKLQNRSYANGASREGKALDEIRRNKAMRSEYIE</sequence>
<dbReference type="RefSeq" id="WP_379537038.1">
    <property type="nucleotide sequence ID" value="NZ_JBHSDR010000003.1"/>
</dbReference>
<evidence type="ECO:0000259" key="2">
    <source>
        <dbReference type="Pfam" id="PF18932"/>
    </source>
</evidence>
<comment type="caution">
    <text evidence="3">The sequence shown here is derived from an EMBL/GenBank/DDBJ whole genome shotgun (WGS) entry which is preliminary data.</text>
</comment>
<dbReference type="Pfam" id="PF18932">
    <property type="entry name" value="DUF5681"/>
    <property type="match status" value="1"/>
</dbReference>
<protein>
    <submittedName>
        <fullName evidence="3">DUF5681 domain-containing protein</fullName>
    </submittedName>
</protein>
<accession>A0ABV8RJX7</accession>
<name>A0ABV8RJX7_9SPHN</name>
<organism evidence="3 4">
    <name type="scientific">Novosphingobium tardum</name>
    <dbReference type="NCBI Taxonomy" id="1538021"/>
    <lineage>
        <taxon>Bacteria</taxon>
        <taxon>Pseudomonadati</taxon>
        <taxon>Pseudomonadota</taxon>
        <taxon>Alphaproteobacteria</taxon>
        <taxon>Sphingomonadales</taxon>
        <taxon>Sphingomonadaceae</taxon>
        <taxon>Novosphingobium</taxon>
    </lineage>
</organism>
<evidence type="ECO:0000256" key="1">
    <source>
        <dbReference type="SAM" id="MobiDB-lite"/>
    </source>
</evidence>
<gene>
    <name evidence="3" type="ORF">ACFO0A_00570</name>
</gene>
<feature type="region of interest" description="Disordered" evidence="1">
    <location>
        <begin position="1"/>
        <end position="49"/>
    </location>
</feature>